<feature type="domain" description="CCHC-type" evidence="3">
    <location>
        <begin position="296"/>
        <end position="309"/>
    </location>
</feature>
<feature type="compositionally biased region" description="Basic and acidic residues" evidence="2">
    <location>
        <begin position="380"/>
        <end position="402"/>
    </location>
</feature>
<name>A0A162MNL5_MUCCL</name>
<gene>
    <name evidence="4" type="ORF">MUCCIDRAFT_163977</name>
</gene>
<organism evidence="4 5">
    <name type="scientific">Mucor lusitanicus CBS 277.49</name>
    <dbReference type="NCBI Taxonomy" id="747725"/>
    <lineage>
        <taxon>Eukaryota</taxon>
        <taxon>Fungi</taxon>
        <taxon>Fungi incertae sedis</taxon>
        <taxon>Mucoromycota</taxon>
        <taxon>Mucoromycotina</taxon>
        <taxon>Mucoromycetes</taxon>
        <taxon>Mucorales</taxon>
        <taxon>Mucorineae</taxon>
        <taxon>Mucoraceae</taxon>
        <taxon>Mucor</taxon>
    </lineage>
</organism>
<dbReference type="Gene3D" id="4.10.60.10">
    <property type="entry name" value="Zinc finger, CCHC-type"/>
    <property type="match status" value="1"/>
</dbReference>
<evidence type="ECO:0000313" key="5">
    <source>
        <dbReference type="Proteomes" id="UP000077051"/>
    </source>
</evidence>
<keyword evidence="1" id="KW-0479">Metal-binding</keyword>
<dbReference type="AlphaFoldDB" id="A0A162MNL5"/>
<keyword evidence="1" id="KW-0862">Zinc</keyword>
<feature type="compositionally biased region" description="Polar residues" evidence="2">
    <location>
        <begin position="339"/>
        <end position="352"/>
    </location>
</feature>
<dbReference type="OrthoDB" id="2241864at2759"/>
<accession>A0A162MNL5</accession>
<dbReference type="PROSITE" id="PS50158">
    <property type="entry name" value="ZF_CCHC"/>
    <property type="match status" value="1"/>
</dbReference>
<reference evidence="4 5" key="1">
    <citation type="submission" date="2015-06" db="EMBL/GenBank/DDBJ databases">
        <title>Expansion of signal transduction pathways in fungi by whole-genome duplication.</title>
        <authorList>
            <consortium name="DOE Joint Genome Institute"/>
            <person name="Corrochano L.M."/>
            <person name="Kuo A."/>
            <person name="Marcet-Houben M."/>
            <person name="Polaino S."/>
            <person name="Salamov A."/>
            <person name="Villalobos J.M."/>
            <person name="Alvarez M.I."/>
            <person name="Avalos J."/>
            <person name="Benito E.P."/>
            <person name="Benoit I."/>
            <person name="Burger G."/>
            <person name="Camino L.P."/>
            <person name="Canovas D."/>
            <person name="Cerda-Olmedo E."/>
            <person name="Cheng J.-F."/>
            <person name="Dominguez A."/>
            <person name="Elias M."/>
            <person name="Eslava A.P."/>
            <person name="Glaser F."/>
            <person name="Grimwood J."/>
            <person name="Gutierrez G."/>
            <person name="Heitman J."/>
            <person name="Henrissat B."/>
            <person name="Iturriaga E.A."/>
            <person name="Lang B.F."/>
            <person name="Lavin J.L."/>
            <person name="Lee S."/>
            <person name="Li W."/>
            <person name="Lindquist E."/>
            <person name="Lopez-Garcia S."/>
            <person name="Luque E.M."/>
            <person name="Marcos A.T."/>
            <person name="Martin J."/>
            <person name="Mccluskey K."/>
            <person name="Medina H.R."/>
            <person name="Miralles-Duran A."/>
            <person name="Miyazaki A."/>
            <person name="Munoz-Torres E."/>
            <person name="Oguiza J.A."/>
            <person name="Ohm R."/>
            <person name="Olmedo M."/>
            <person name="Orejas M."/>
            <person name="Ortiz-Castellanos L."/>
            <person name="Pisabarro A.G."/>
            <person name="Rodriguez-Romero J."/>
            <person name="Ruiz-Herrera J."/>
            <person name="Ruiz-Vazquez R."/>
            <person name="Sanz C."/>
            <person name="Schackwitz W."/>
            <person name="Schmutz J."/>
            <person name="Shahriari M."/>
            <person name="Shelest E."/>
            <person name="Silva-Franco F."/>
            <person name="Soanes D."/>
            <person name="Syed K."/>
            <person name="Tagua V.G."/>
            <person name="Talbot N.J."/>
            <person name="Thon M."/>
            <person name="De Vries R.P."/>
            <person name="Wiebenga A."/>
            <person name="Yadav J.S."/>
            <person name="Braun E.L."/>
            <person name="Baker S."/>
            <person name="Garre V."/>
            <person name="Horwitz B."/>
            <person name="Torres-Martinez S."/>
            <person name="Idnurm A."/>
            <person name="Herrera-Estrella A."/>
            <person name="Gabaldon T."/>
            <person name="Grigoriev I.V."/>
        </authorList>
    </citation>
    <scope>NUCLEOTIDE SEQUENCE [LARGE SCALE GENOMIC DNA]</scope>
    <source>
        <strain evidence="4 5">CBS 277.49</strain>
    </source>
</reference>
<dbReference type="Proteomes" id="UP000077051">
    <property type="component" value="Unassembled WGS sequence"/>
</dbReference>
<feature type="compositionally biased region" description="Polar residues" evidence="2">
    <location>
        <begin position="459"/>
        <end position="473"/>
    </location>
</feature>
<keyword evidence="1" id="KW-0863">Zinc-finger</keyword>
<feature type="region of interest" description="Disordered" evidence="2">
    <location>
        <begin position="307"/>
        <end position="485"/>
    </location>
</feature>
<evidence type="ECO:0000259" key="3">
    <source>
        <dbReference type="PROSITE" id="PS50158"/>
    </source>
</evidence>
<dbReference type="VEuPathDB" id="FungiDB:MUCCIDRAFT_163977"/>
<dbReference type="EMBL" id="AMYB01000005">
    <property type="protein sequence ID" value="OAD02035.1"/>
    <property type="molecule type" value="Genomic_DNA"/>
</dbReference>
<dbReference type="SUPFAM" id="SSF57756">
    <property type="entry name" value="Retrovirus zinc finger-like domains"/>
    <property type="match status" value="1"/>
</dbReference>
<proteinExistence type="predicted"/>
<dbReference type="STRING" id="747725.A0A162MNL5"/>
<feature type="compositionally biased region" description="Basic and acidic residues" evidence="2">
    <location>
        <begin position="322"/>
        <end position="336"/>
    </location>
</feature>
<protein>
    <submittedName>
        <fullName evidence="4">CCHC-type zinc finger transcription factor</fullName>
    </submittedName>
</protein>
<dbReference type="GO" id="GO:0003676">
    <property type="term" value="F:nucleic acid binding"/>
    <property type="evidence" value="ECO:0007669"/>
    <property type="project" value="InterPro"/>
</dbReference>
<sequence length="485" mass="54594">MLSQHPLPELWTHVVRNNKKGKQRQQQQNVSFSPVLITPPVSSAGSSQNASAATSTPKPIAMVRPFMNGIEEDSVFIDVTALKDRALLDKALVKFNEEAEQSELYEDFLGYRKQTRHYLGHQFLETLWLPNAEGRKTLIEQGITLEDGTFLKGFPSFSEDAQIVRITMEKLPFLPAVQLKREMAERFSCFGEVLDHGIFKTENGIFQGEGYVTLNLTLSNAPENECMDSHEDGSQCQGKRHLEPLKRVIIWDTLSREEDQRQILLQWDQMPAFCRQCQKPDHCRADCPDYHKWAICYHCNKRGHVSKNCNRNNSESVPSKVRAVERTSAKTKERKGAKTSAQPSKPSETQRLAQEAAAQDHHMAEALPSRPASPTVAAQHHQETRVEDAHMNETTESRRMSDADALTSVSRDVPRSAPVDFDPTKAAKKLTRKDGASDIGDARYQSSDSSNTHREVATHPTSEFDNFERNTTPPGYEGTPPANNQ</sequence>
<evidence type="ECO:0000256" key="1">
    <source>
        <dbReference type="PROSITE-ProRule" id="PRU00047"/>
    </source>
</evidence>
<dbReference type="GO" id="GO:0008270">
    <property type="term" value="F:zinc ion binding"/>
    <property type="evidence" value="ECO:0007669"/>
    <property type="project" value="UniProtKB-KW"/>
</dbReference>
<feature type="compositionally biased region" description="Polar residues" evidence="2">
    <location>
        <begin position="307"/>
        <end position="317"/>
    </location>
</feature>
<keyword evidence="5" id="KW-1185">Reference proteome</keyword>
<dbReference type="InterPro" id="IPR036875">
    <property type="entry name" value="Znf_CCHC_sf"/>
</dbReference>
<dbReference type="SMART" id="SM00343">
    <property type="entry name" value="ZnF_C2HC"/>
    <property type="match status" value="2"/>
</dbReference>
<evidence type="ECO:0000313" key="4">
    <source>
        <dbReference type="EMBL" id="OAD02035.1"/>
    </source>
</evidence>
<dbReference type="InterPro" id="IPR001878">
    <property type="entry name" value="Znf_CCHC"/>
</dbReference>
<evidence type="ECO:0000256" key="2">
    <source>
        <dbReference type="SAM" id="MobiDB-lite"/>
    </source>
</evidence>
<comment type="caution">
    <text evidence="4">The sequence shown here is derived from an EMBL/GenBank/DDBJ whole genome shotgun (WGS) entry which is preliminary data.</text>
</comment>